<dbReference type="Proteomes" id="UP000029692">
    <property type="component" value="Unassembled WGS sequence"/>
</dbReference>
<evidence type="ECO:0000256" key="1">
    <source>
        <dbReference type="SAM" id="Phobius"/>
    </source>
</evidence>
<evidence type="ECO:0000313" key="3">
    <source>
        <dbReference type="Proteomes" id="UP000029692"/>
    </source>
</evidence>
<sequence>MIAIHRTLRGRYTASGDFQLQSNPLRRGTFFALGVLLVSGPLAALTLGTGADTLTETANPLGTLLYLALTLVCLGIGLYKKQIRLGPDNTLETTHGLGPLPLRRTNHELGTTPVLQVLAIQLTAPGRGLRSGGRYLCKTSLVADSGLVFLDETTDYHEAQQLGRQISDAWGIPLEITETK</sequence>
<organism evidence="2 3">
    <name type="scientific">Spirochaeta lutea</name>
    <dbReference type="NCBI Taxonomy" id="1480694"/>
    <lineage>
        <taxon>Bacteria</taxon>
        <taxon>Pseudomonadati</taxon>
        <taxon>Spirochaetota</taxon>
        <taxon>Spirochaetia</taxon>
        <taxon>Spirochaetales</taxon>
        <taxon>Spirochaetaceae</taxon>
        <taxon>Spirochaeta</taxon>
    </lineage>
</organism>
<feature type="transmembrane region" description="Helical" evidence="1">
    <location>
        <begin position="61"/>
        <end position="79"/>
    </location>
</feature>
<reference evidence="2 3" key="1">
    <citation type="submission" date="2014-05" db="EMBL/GenBank/DDBJ databases">
        <title>De novo Genome Sequence of Spirocheata sp.</title>
        <authorList>
            <person name="Shivani Y."/>
            <person name="Subhash Y."/>
            <person name="Tushar L."/>
            <person name="Sasikala C."/>
            <person name="Ramana C.V."/>
        </authorList>
    </citation>
    <scope>NUCLEOTIDE SEQUENCE [LARGE SCALE GENOMIC DNA]</scope>
    <source>
        <strain evidence="2 3">JC230</strain>
    </source>
</reference>
<proteinExistence type="predicted"/>
<comment type="caution">
    <text evidence="2">The sequence shown here is derived from an EMBL/GenBank/DDBJ whole genome shotgun (WGS) entry which is preliminary data.</text>
</comment>
<dbReference type="RefSeq" id="WP_037548024.1">
    <property type="nucleotide sequence ID" value="NZ_JNUP01000065.1"/>
</dbReference>
<accession>A0A098QV15</accession>
<keyword evidence="1" id="KW-0812">Transmembrane</keyword>
<dbReference type="EMBL" id="JNUP01000065">
    <property type="protein sequence ID" value="KGE71579.1"/>
    <property type="molecule type" value="Genomic_DNA"/>
</dbReference>
<name>A0A098QV15_9SPIO</name>
<keyword evidence="1" id="KW-1133">Transmembrane helix</keyword>
<evidence type="ECO:0000313" key="2">
    <source>
        <dbReference type="EMBL" id="KGE71579.1"/>
    </source>
</evidence>
<keyword evidence="3" id="KW-1185">Reference proteome</keyword>
<gene>
    <name evidence="2" type="ORF">DC28_09840</name>
</gene>
<dbReference type="AlphaFoldDB" id="A0A098QV15"/>
<protein>
    <submittedName>
        <fullName evidence="2">Uncharacterized protein</fullName>
    </submittedName>
</protein>
<feature type="transmembrane region" description="Helical" evidence="1">
    <location>
        <begin position="30"/>
        <end position="49"/>
    </location>
</feature>
<keyword evidence="1" id="KW-0472">Membrane</keyword>